<name>A0ABD0Q7X1_CIRMR</name>
<evidence type="ECO:0000313" key="2">
    <source>
        <dbReference type="EMBL" id="KAL0182294.1"/>
    </source>
</evidence>
<feature type="transmembrane region" description="Helical" evidence="1">
    <location>
        <begin position="6"/>
        <end position="31"/>
    </location>
</feature>
<gene>
    <name evidence="2" type="ORF">M9458_021669</name>
</gene>
<reference evidence="2 3" key="1">
    <citation type="submission" date="2024-05" db="EMBL/GenBank/DDBJ databases">
        <title>Genome sequencing and assembly of Indian major carp, Cirrhinus mrigala (Hamilton, 1822).</title>
        <authorList>
            <person name="Mohindra V."/>
            <person name="Chowdhury L.M."/>
            <person name="Lal K."/>
            <person name="Jena J.K."/>
        </authorList>
    </citation>
    <scope>NUCLEOTIDE SEQUENCE [LARGE SCALE GENOMIC DNA]</scope>
    <source>
        <strain evidence="2">CM1030</strain>
        <tissue evidence="2">Blood</tissue>
    </source>
</reference>
<proteinExistence type="predicted"/>
<dbReference type="PANTHER" id="PTHR23071:SF1">
    <property type="entry name" value="GPI ETHANOLAMINE PHOSPHATE TRANSFERASE 3"/>
    <property type="match status" value="1"/>
</dbReference>
<organism evidence="2 3">
    <name type="scientific">Cirrhinus mrigala</name>
    <name type="common">Mrigala</name>
    <dbReference type="NCBI Taxonomy" id="683832"/>
    <lineage>
        <taxon>Eukaryota</taxon>
        <taxon>Metazoa</taxon>
        <taxon>Chordata</taxon>
        <taxon>Craniata</taxon>
        <taxon>Vertebrata</taxon>
        <taxon>Euteleostomi</taxon>
        <taxon>Actinopterygii</taxon>
        <taxon>Neopterygii</taxon>
        <taxon>Teleostei</taxon>
        <taxon>Ostariophysi</taxon>
        <taxon>Cypriniformes</taxon>
        <taxon>Cyprinidae</taxon>
        <taxon>Labeoninae</taxon>
        <taxon>Labeonini</taxon>
        <taxon>Cirrhinus</taxon>
    </lineage>
</organism>
<comment type="caution">
    <text evidence="2">The sequence shown here is derived from an EMBL/GenBank/DDBJ whole genome shotgun (WGS) entry which is preliminary data.</text>
</comment>
<protein>
    <submittedName>
        <fullName evidence="2">Uncharacterized protein</fullName>
    </submittedName>
</protein>
<dbReference type="Gene3D" id="3.40.720.10">
    <property type="entry name" value="Alkaline Phosphatase, subunit A"/>
    <property type="match status" value="1"/>
</dbReference>
<keyword evidence="1" id="KW-1133">Transmembrane helix</keyword>
<keyword evidence="1" id="KW-0472">Membrane</keyword>
<dbReference type="PANTHER" id="PTHR23071">
    <property type="entry name" value="PHOSPHATIDYLINOSITOL GLYCAN"/>
    <property type="match status" value="1"/>
</dbReference>
<keyword evidence="1" id="KW-0812">Transmembrane</keyword>
<evidence type="ECO:0000256" key="1">
    <source>
        <dbReference type="SAM" id="Phobius"/>
    </source>
</evidence>
<dbReference type="Proteomes" id="UP001529510">
    <property type="component" value="Unassembled WGS sequence"/>
</dbReference>
<keyword evidence="3" id="KW-1185">Reference proteome</keyword>
<dbReference type="InterPro" id="IPR017850">
    <property type="entry name" value="Alkaline_phosphatase_core_sf"/>
</dbReference>
<dbReference type="AlphaFoldDB" id="A0ABD0Q7X1"/>
<sequence>MRRLPVLVALIWVCSVFYVGIFLFVGGFLLVRLEVNRTSTCADVLSPGAQVKVDFCLSEPRFRRAVVLIIDALKADFTRYDPENTAPKPFENKLPVLDEMASSHPSHARLYTFRADPPTTTMQRIKGFTTGSLPTFIDVGNNFASNAILEDNLVHQLGQV</sequence>
<dbReference type="InterPro" id="IPR039524">
    <property type="entry name" value="PIGO/GPI13"/>
</dbReference>
<accession>A0ABD0Q7X1</accession>
<feature type="non-terminal residue" evidence="2">
    <location>
        <position position="160"/>
    </location>
</feature>
<dbReference type="SUPFAM" id="SSF53649">
    <property type="entry name" value="Alkaline phosphatase-like"/>
    <property type="match status" value="1"/>
</dbReference>
<dbReference type="EMBL" id="JAMKFB020000010">
    <property type="protein sequence ID" value="KAL0182294.1"/>
    <property type="molecule type" value="Genomic_DNA"/>
</dbReference>
<evidence type="ECO:0000313" key="3">
    <source>
        <dbReference type="Proteomes" id="UP001529510"/>
    </source>
</evidence>